<dbReference type="PANTHER" id="PTHR46112">
    <property type="entry name" value="AMINOPEPTIDASE"/>
    <property type="match status" value="1"/>
</dbReference>
<dbReference type="InterPro" id="IPR050659">
    <property type="entry name" value="Peptidase_M24B"/>
</dbReference>
<evidence type="ECO:0000259" key="2">
    <source>
        <dbReference type="Pfam" id="PF01321"/>
    </source>
</evidence>
<dbReference type="CDD" id="cd01066">
    <property type="entry name" value="APP_MetAP"/>
    <property type="match status" value="1"/>
</dbReference>
<feature type="domain" description="Peptidase M24" evidence="1">
    <location>
        <begin position="167"/>
        <end position="386"/>
    </location>
</feature>
<organism evidence="3 4">
    <name type="scientific">Brenneria corticis</name>
    <dbReference type="NCBI Taxonomy" id="2173106"/>
    <lineage>
        <taxon>Bacteria</taxon>
        <taxon>Pseudomonadati</taxon>
        <taxon>Pseudomonadota</taxon>
        <taxon>Gammaproteobacteria</taxon>
        <taxon>Enterobacterales</taxon>
        <taxon>Pectobacteriaceae</taxon>
        <taxon>Brenneria</taxon>
    </lineage>
</organism>
<evidence type="ECO:0000313" key="4">
    <source>
        <dbReference type="Proteomes" id="UP000296159"/>
    </source>
</evidence>
<dbReference type="InterPro" id="IPR000587">
    <property type="entry name" value="Creatinase_N"/>
</dbReference>
<evidence type="ECO:0000313" key="3">
    <source>
        <dbReference type="EMBL" id="PWC13481.1"/>
    </source>
</evidence>
<dbReference type="Pfam" id="PF00557">
    <property type="entry name" value="Peptidase_M24"/>
    <property type="match status" value="1"/>
</dbReference>
<dbReference type="InterPro" id="IPR029149">
    <property type="entry name" value="Creatin/AminoP/Spt16_N"/>
</dbReference>
<reference evidence="3 4" key="1">
    <citation type="submission" date="2018-04" db="EMBL/GenBank/DDBJ databases">
        <title>Brenneria corticis sp.nov.</title>
        <authorList>
            <person name="Li Y."/>
        </authorList>
    </citation>
    <scope>NUCLEOTIDE SEQUENCE [LARGE SCALE GENOMIC DNA]</scope>
    <source>
        <strain evidence="3 4">CFCC 11842</strain>
    </source>
</reference>
<comment type="caution">
    <text evidence="3">The sequence shown here is derived from an EMBL/GenBank/DDBJ whole genome shotgun (WGS) entry which is preliminary data.</text>
</comment>
<keyword evidence="3" id="KW-0031">Aminopeptidase</keyword>
<sequence length="402" mass="43884">MNSPLHPASGTSSPPPARLGRVQRLMAQQGVEVMVCFKPENSFYLSGFNPIIYSHPVIAIVAAGRDPIMLVHALRDDHGRASAWVADIRLYGAWSNKVTLGPNWLDALASILRELGVAAGRVGIEEDFLPLRRFAQLKQALPQATFSDVSPLIEQARLIKDADEIAQARIAARIADCGMAAAVEATADGGSEREISIASMEAMNRLWLRHYPQVEVCDFGSLEGGVQNGLWTWALAGDRLFYNCDNPTLRKPRRGETVAVFIWSIANGIHAENERIIACGPLPAEHRRAIDAILTIRAEVDALIRPGTPYRELFEQVKSRLEARGYGNYIPGRIGHGIGIGAHEHSSLDARSPLVLEPGMIFTFEPNLRIPGVGGTQISDTVLITDTGREYLTQSPGGYIEV</sequence>
<dbReference type="Proteomes" id="UP000296159">
    <property type="component" value="Unassembled WGS sequence"/>
</dbReference>
<dbReference type="RefSeq" id="WP_136167358.1">
    <property type="nucleotide sequence ID" value="NZ_KZ819084.1"/>
</dbReference>
<dbReference type="AlphaFoldDB" id="A0A2U1TVP5"/>
<name>A0A2U1TVP5_9GAMM</name>
<keyword evidence="3" id="KW-0378">Hydrolase</keyword>
<proteinExistence type="predicted"/>
<protein>
    <submittedName>
        <fullName evidence="3">Aminopeptidase P family protein</fullName>
    </submittedName>
</protein>
<gene>
    <name evidence="3" type="ORF">DDT56_15665</name>
</gene>
<dbReference type="Gene3D" id="3.40.350.10">
    <property type="entry name" value="Creatinase/prolidase N-terminal domain"/>
    <property type="match status" value="1"/>
</dbReference>
<accession>A0A2U1TVP5</accession>
<dbReference type="PANTHER" id="PTHR46112:SF2">
    <property type="entry name" value="XAA-PRO AMINOPEPTIDASE P-RELATED"/>
    <property type="match status" value="1"/>
</dbReference>
<dbReference type="InterPro" id="IPR000994">
    <property type="entry name" value="Pept_M24"/>
</dbReference>
<dbReference type="SUPFAM" id="SSF53092">
    <property type="entry name" value="Creatinase/prolidase N-terminal domain"/>
    <property type="match status" value="1"/>
</dbReference>
<dbReference type="EMBL" id="QDKH01000018">
    <property type="protein sequence ID" value="PWC13481.1"/>
    <property type="molecule type" value="Genomic_DNA"/>
</dbReference>
<evidence type="ECO:0000259" key="1">
    <source>
        <dbReference type="Pfam" id="PF00557"/>
    </source>
</evidence>
<dbReference type="Pfam" id="PF01321">
    <property type="entry name" value="Creatinase_N"/>
    <property type="match status" value="1"/>
</dbReference>
<dbReference type="SUPFAM" id="SSF55920">
    <property type="entry name" value="Creatinase/aminopeptidase"/>
    <property type="match status" value="1"/>
</dbReference>
<feature type="domain" description="Creatinase N-terminal" evidence="2">
    <location>
        <begin position="18"/>
        <end position="159"/>
    </location>
</feature>
<keyword evidence="4" id="KW-1185">Reference proteome</keyword>
<dbReference type="Gene3D" id="3.90.230.10">
    <property type="entry name" value="Creatinase/methionine aminopeptidase superfamily"/>
    <property type="match status" value="1"/>
</dbReference>
<keyword evidence="3" id="KW-0645">Protease</keyword>
<dbReference type="InterPro" id="IPR036005">
    <property type="entry name" value="Creatinase/aminopeptidase-like"/>
</dbReference>
<dbReference type="GO" id="GO:0004177">
    <property type="term" value="F:aminopeptidase activity"/>
    <property type="evidence" value="ECO:0007669"/>
    <property type="project" value="UniProtKB-KW"/>
</dbReference>